<comment type="caution">
    <text evidence="10">The sequence shown here is derived from an EMBL/GenBank/DDBJ whole genome shotgun (WGS) entry which is preliminary data.</text>
</comment>
<keyword evidence="4" id="KW-0479">Metal-binding</keyword>
<reference evidence="10" key="2">
    <citation type="journal article" date="2022" name="BMC Genomics">
        <title>Comparative genome analysis of mycobacteria focusing on tRNA and non-coding RNA.</title>
        <authorList>
            <person name="Behra P.R.K."/>
            <person name="Pettersson B.M.F."/>
            <person name="Ramesh M."/>
            <person name="Das S."/>
            <person name="Dasgupta S."/>
            <person name="Kirsebom L.A."/>
        </authorList>
    </citation>
    <scope>NUCLEOTIDE SEQUENCE</scope>
    <source>
        <strain evidence="10">DSM 44838</strain>
    </source>
</reference>
<dbReference type="RefSeq" id="WP_263993675.1">
    <property type="nucleotide sequence ID" value="NZ_JACKVK010000001.1"/>
</dbReference>
<keyword evidence="8" id="KW-0411">Iron-sulfur</keyword>
<evidence type="ECO:0000256" key="4">
    <source>
        <dbReference type="ARBA" id="ARBA00022723"/>
    </source>
</evidence>
<feature type="domain" description="4Fe-4S ferredoxin-type" evidence="9">
    <location>
        <begin position="204"/>
        <end position="233"/>
    </location>
</feature>
<dbReference type="AlphaFoldDB" id="A0A9X2YXX8"/>
<evidence type="ECO:0000259" key="9">
    <source>
        <dbReference type="PROSITE" id="PS51379"/>
    </source>
</evidence>
<proteinExistence type="inferred from homology"/>
<name>A0A9X2YXX8_9MYCO</name>
<evidence type="ECO:0000256" key="3">
    <source>
        <dbReference type="ARBA" id="ARBA00022630"/>
    </source>
</evidence>
<evidence type="ECO:0000313" key="11">
    <source>
        <dbReference type="Proteomes" id="UP001141629"/>
    </source>
</evidence>
<keyword evidence="7" id="KW-0408">Iron</keyword>
<dbReference type="InterPro" id="IPR017896">
    <property type="entry name" value="4Fe4S_Fe-S-bd"/>
</dbReference>
<dbReference type="PROSITE" id="PS00198">
    <property type="entry name" value="4FE4S_FER_1"/>
    <property type="match status" value="1"/>
</dbReference>
<organism evidence="10 11">
    <name type="scientific">Mycobacterium yunnanensis</name>
    <dbReference type="NCBI Taxonomy" id="368477"/>
    <lineage>
        <taxon>Bacteria</taxon>
        <taxon>Bacillati</taxon>
        <taxon>Actinomycetota</taxon>
        <taxon>Actinomycetes</taxon>
        <taxon>Mycobacteriales</taxon>
        <taxon>Mycobacteriaceae</taxon>
        <taxon>Mycobacterium</taxon>
    </lineage>
</organism>
<dbReference type="InterPro" id="IPR051473">
    <property type="entry name" value="P2Ox-like"/>
</dbReference>
<dbReference type="PANTHER" id="PTHR42784:SF1">
    <property type="entry name" value="PYRANOSE 2-OXIDASE"/>
    <property type="match status" value="1"/>
</dbReference>
<keyword evidence="11" id="KW-1185">Reference proteome</keyword>
<dbReference type="SUPFAM" id="SSF51905">
    <property type="entry name" value="FAD/NAD(P)-binding domain"/>
    <property type="match status" value="1"/>
</dbReference>
<dbReference type="PROSITE" id="PS51379">
    <property type="entry name" value="4FE4S_FER_2"/>
    <property type="match status" value="1"/>
</dbReference>
<evidence type="ECO:0000256" key="8">
    <source>
        <dbReference type="ARBA" id="ARBA00023014"/>
    </source>
</evidence>
<dbReference type="PANTHER" id="PTHR42784">
    <property type="entry name" value="PYRANOSE 2-OXIDASE"/>
    <property type="match status" value="1"/>
</dbReference>
<comment type="cofactor">
    <cofactor evidence="1">
        <name>FAD</name>
        <dbReference type="ChEBI" id="CHEBI:57692"/>
    </cofactor>
</comment>
<evidence type="ECO:0000256" key="1">
    <source>
        <dbReference type="ARBA" id="ARBA00001974"/>
    </source>
</evidence>
<dbReference type="Proteomes" id="UP001141629">
    <property type="component" value="Unassembled WGS sequence"/>
</dbReference>
<evidence type="ECO:0000256" key="2">
    <source>
        <dbReference type="ARBA" id="ARBA00010790"/>
    </source>
</evidence>
<evidence type="ECO:0000313" key="10">
    <source>
        <dbReference type="EMBL" id="MCV7418952.1"/>
    </source>
</evidence>
<dbReference type="EMBL" id="JACKVK010000001">
    <property type="protein sequence ID" value="MCV7418952.1"/>
    <property type="molecule type" value="Genomic_DNA"/>
</dbReference>
<dbReference type="InterPro" id="IPR036188">
    <property type="entry name" value="FAD/NAD-bd_sf"/>
</dbReference>
<comment type="similarity">
    <text evidence="2">Belongs to the GMC oxidoreductase family.</text>
</comment>
<keyword evidence="5" id="KW-0274">FAD</keyword>
<dbReference type="GO" id="GO:0016491">
    <property type="term" value="F:oxidoreductase activity"/>
    <property type="evidence" value="ECO:0007669"/>
    <property type="project" value="UniProtKB-KW"/>
</dbReference>
<evidence type="ECO:0000256" key="7">
    <source>
        <dbReference type="ARBA" id="ARBA00023004"/>
    </source>
</evidence>
<sequence>MHNLIVGTGPAAAAAILALAEDPAQHITVVDLGERLSADATAAMDRMSAMEPAQWHAADRELVSAQPSRIARSTLPEKRAYGSNHMFVDRGQQLGLTMPERGNDASVSAAVGGFSTVWGAQIMPFSRATFDRWPFGWDAIEPHYRAVLKEVPLAAEEDDYAEYFPLLHARAPLRTASRRTTDVLERYRRRRDALRAKGLLVGKARLAVAAGSCRQCGLCMTGCPYSLVYSSRHTVDRLVASGRVRHVSRILVTEVEQPLGGAPSVRGIDLVDGRSTRFDADRVFVAAGGLGSTRIALNSLTSPPDQVGLQESMQFLVPFLSRHTTGDPRGRDDLTLNQFNMLLTFDDEAYTTSQIHCYPYNPAVAAALPGWLPDGVTGAVLGRLTAALGYLPSWESPKMSVALTRRHRDSLPDVRVRVVADRHPAMLRSVLRRLAAAGPSLDLHPLLPMVRQSGPGKSYHFGSTFPHGNGSDLLGRIGDLRDVHFIDGSVLPSVPATTFTLTVMANAHRIVTESRHVL</sequence>
<dbReference type="GO" id="GO:0051536">
    <property type="term" value="F:iron-sulfur cluster binding"/>
    <property type="evidence" value="ECO:0007669"/>
    <property type="project" value="UniProtKB-KW"/>
</dbReference>
<gene>
    <name evidence="10" type="ORF">H7K45_00185</name>
</gene>
<dbReference type="Gene3D" id="3.50.50.60">
    <property type="entry name" value="FAD/NAD(P)-binding domain"/>
    <property type="match status" value="1"/>
</dbReference>
<dbReference type="GO" id="GO:0046872">
    <property type="term" value="F:metal ion binding"/>
    <property type="evidence" value="ECO:0007669"/>
    <property type="project" value="UniProtKB-KW"/>
</dbReference>
<keyword evidence="3" id="KW-0285">Flavoprotein</keyword>
<evidence type="ECO:0000256" key="5">
    <source>
        <dbReference type="ARBA" id="ARBA00022827"/>
    </source>
</evidence>
<evidence type="ECO:0000256" key="6">
    <source>
        <dbReference type="ARBA" id="ARBA00023002"/>
    </source>
</evidence>
<reference evidence="10" key="1">
    <citation type="submission" date="2020-07" db="EMBL/GenBank/DDBJ databases">
        <authorList>
            <person name="Pettersson B.M.F."/>
            <person name="Behra P.R.K."/>
            <person name="Ramesh M."/>
            <person name="Das S."/>
            <person name="Dasgupta S."/>
            <person name="Kirsebom L.A."/>
        </authorList>
    </citation>
    <scope>NUCLEOTIDE SEQUENCE</scope>
    <source>
        <strain evidence="10">DSM 44838</strain>
    </source>
</reference>
<dbReference type="InterPro" id="IPR017900">
    <property type="entry name" value="4Fe4S_Fe_S_CS"/>
</dbReference>
<keyword evidence="6" id="KW-0560">Oxidoreductase</keyword>
<protein>
    <submittedName>
        <fullName evidence="10">4Fe-4S ferredoxin</fullName>
    </submittedName>
</protein>
<accession>A0A9X2YXX8</accession>